<dbReference type="InterPro" id="IPR007371">
    <property type="entry name" value="TPK_catalytic"/>
</dbReference>
<dbReference type="AlphaFoldDB" id="A0A2H1VMH9"/>
<dbReference type="Pfam" id="PF04265">
    <property type="entry name" value="TPK_B1_binding"/>
    <property type="match status" value="1"/>
</dbReference>
<dbReference type="Pfam" id="PF04263">
    <property type="entry name" value="TPK_catalytic"/>
    <property type="match status" value="1"/>
</dbReference>
<gene>
    <name evidence="6" type="ORF">SFRICE_008425</name>
</gene>
<dbReference type="GO" id="GO:0006772">
    <property type="term" value="P:thiamine metabolic process"/>
    <property type="evidence" value="ECO:0007669"/>
    <property type="project" value="InterPro"/>
</dbReference>
<dbReference type="InterPro" id="IPR036759">
    <property type="entry name" value="TPK_catalytic_sf"/>
</dbReference>
<keyword evidence="4" id="KW-0067">ATP-binding</keyword>
<dbReference type="EMBL" id="ODYU01003368">
    <property type="protein sequence ID" value="SOQ42039.1"/>
    <property type="molecule type" value="Genomic_DNA"/>
</dbReference>
<dbReference type="GO" id="GO:0009229">
    <property type="term" value="P:thiamine diphosphate biosynthetic process"/>
    <property type="evidence" value="ECO:0007669"/>
    <property type="project" value="InterPro"/>
</dbReference>
<dbReference type="FunFam" id="2.60.120.320:FF:000001">
    <property type="entry name" value="Thiamine pyrophosphokinase"/>
    <property type="match status" value="1"/>
</dbReference>
<dbReference type="NCBIfam" id="TIGR01378">
    <property type="entry name" value="thi_PPkinase"/>
    <property type="match status" value="1"/>
</dbReference>
<dbReference type="PANTHER" id="PTHR13622:SF8">
    <property type="entry name" value="THIAMIN PYROPHOSPHOKINASE 1"/>
    <property type="match status" value="1"/>
</dbReference>
<keyword evidence="3" id="KW-0418">Kinase</keyword>
<evidence type="ECO:0000259" key="5">
    <source>
        <dbReference type="SMART" id="SM00983"/>
    </source>
</evidence>
<feature type="domain" description="Thiamin pyrophosphokinase thiamin-binding" evidence="5">
    <location>
        <begin position="213"/>
        <end position="284"/>
    </location>
</feature>
<reference evidence="6" key="1">
    <citation type="submission" date="2016-07" db="EMBL/GenBank/DDBJ databases">
        <authorList>
            <person name="Bretaudeau A."/>
        </authorList>
    </citation>
    <scope>NUCLEOTIDE SEQUENCE</scope>
    <source>
        <strain evidence="6">Rice</strain>
        <tissue evidence="6">Whole body</tissue>
    </source>
</reference>
<evidence type="ECO:0000313" key="6">
    <source>
        <dbReference type="EMBL" id="SOQ42039.1"/>
    </source>
</evidence>
<dbReference type="GO" id="GO:0004788">
    <property type="term" value="F:thiamine diphosphokinase activity"/>
    <property type="evidence" value="ECO:0007669"/>
    <property type="project" value="InterPro"/>
</dbReference>
<proteinExistence type="predicted"/>
<dbReference type="InterPro" id="IPR007373">
    <property type="entry name" value="Thiamin_PyroPKinase_B1-bd"/>
</dbReference>
<sequence>MATNGVKGEMVRRFSNSLCIQPSSCGSACAVKCWKWDVNQIIMNRTLNNMMYGILILNRPIPQNPGFMKRLWNKAAIRMTVDGGTKQWDKFLGGLPDELKKNIKDPDLISGDFDSITDEILEKYRNKGCKIIHTPDQNYTDFTKALIELNIHTKRVGMELSHVIAVGQTSGRLDQIIANIQTLYLVKERFLLNPETNVFLMSDDSISWLLYPGDHVIYVPEETRQHKRAWCSLVPIGETCQYVTSTGLKWNLDNQPLRFGGIVSTSNTFDGSQKVTIKCSHTLLWSMKVPVITSK</sequence>
<evidence type="ECO:0000256" key="4">
    <source>
        <dbReference type="ARBA" id="ARBA00022840"/>
    </source>
</evidence>
<dbReference type="SMART" id="SM00983">
    <property type="entry name" value="TPK_B1_binding"/>
    <property type="match status" value="1"/>
</dbReference>
<dbReference type="GO" id="GO:0030975">
    <property type="term" value="F:thiamine binding"/>
    <property type="evidence" value="ECO:0007669"/>
    <property type="project" value="InterPro"/>
</dbReference>
<dbReference type="SUPFAM" id="SSF63999">
    <property type="entry name" value="Thiamin pyrophosphokinase, catalytic domain"/>
    <property type="match status" value="1"/>
</dbReference>
<keyword evidence="2" id="KW-0547">Nucleotide-binding</keyword>
<keyword evidence="1" id="KW-0808">Transferase</keyword>
<dbReference type="FunFam" id="3.40.50.10240:FF:000006">
    <property type="entry name" value="Thiamin pyrophosphokinase 1"/>
    <property type="match status" value="1"/>
</dbReference>
<dbReference type="Gene3D" id="2.60.120.320">
    <property type="entry name" value="Thiamin pyrophosphokinase, thiamin-binding domain"/>
    <property type="match status" value="1"/>
</dbReference>
<organism evidence="6">
    <name type="scientific">Spodoptera frugiperda</name>
    <name type="common">Fall armyworm</name>
    <dbReference type="NCBI Taxonomy" id="7108"/>
    <lineage>
        <taxon>Eukaryota</taxon>
        <taxon>Metazoa</taxon>
        <taxon>Ecdysozoa</taxon>
        <taxon>Arthropoda</taxon>
        <taxon>Hexapoda</taxon>
        <taxon>Insecta</taxon>
        <taxon>Pterygota</taxon>
        <taxon>Neoptera</taxon>
        <taxon>Endopterygota</taxon>
        <taxon>Lepidoptera</taxon>
        <taxon>Glossata</taxon>
        <taxon>Ditrysia</taxon>
        <taxon>Noctuoidea</taxon>
        <taxon>Noctuidae</taxon>
        <taxon>Amphipyrinae</taxon>
        <taxon>Spodoptera</taxon>
    </lineage>
</organism>
<name>A0A2H1VMH9_SPOFR</name>
<dbReference type="Gene3D" id="3.40.50.10240">
    <property type="entry name" value="Thiamin pyrophosphokinase, catalytic domain"/>
    <property type="match status" value="1"/>
</dbReference>
<dbReference type="InterPro" id="IPR036371">
    <property type="entry name" value="TPK_B1-bd_sf"/>
</dbReference>
<dbReference type="GO" id="GO:0005524">
    <property type="term" value="F:ATP binding"/>
    <property type="evidence" value="ECO:0007669"/>
    <property type="project" value="UniProtKB-KW"/>
</dbReference>
<dbReference type="CDD" id="cd07995">
    <property type="entry name" value="TPK"/>
    <property type="match status" value="1"/>
</dbReference>
<dbReference type="SUPFAM" id="SSF63862">
    <property type="entry name" value="Thiamin pyrophosphokinase, substrate-binding domain"/>
    <property type="match status" value="1"/>
</dbReference>
<accession>A0A2H1VMH9</accession>
<dbReference type="GO" id="GO:0016301">
    <property type="term" value="F:kinase activity"/>
    <property type="evidence" value="ECO:0007669"/>
    <property type="project" value="UniProtKB-KW"/>
</dbReference>
<protein>
    <submittedName>
        <fullName evidence="6">SFRICE_008425</fullName>
    </submittedName>
</protein>
<dbReference type="InterPro" id="IPR006282">
    <property type="entry name" value="Thi_PPkinase"/>
</dbReference>
<evidence type="ECO:0000256" key="3">
    <source>
        <dbReference type="ARBA" id="ARBA00022777"/>
    </source>
</evidence>
<evidence type="ECO:0000256" key="2">
    <source>
        <dbReference type="ARBA" id="ARBA00022741"/>
    </source>
</evidence>
<dbReference type="PANTHER" id="PTHR13622">
    <property type="entry name" value="THIAMIN PYROPHOSPHOKINASE"/>
    <property type="match status" value="1"/>
</dbReference>
<evidence type="ECO:0000256" key="1">
    <source>
        <dbReference type="ARBA" id="ARBA00022679"/>
    </source>
</evidence>